<evidence type="ECO:0000256" key="3">
    <source>
        <dbReference type="ARBA" id="ARBA00022475"/>
    </source>
</evidence>
<evidence type="ECO:0000313" key="8">
    <source>
        <dbReference type="EMBL" id="QIR15598.1"/>
    </source>
</evidence>
<protein>
    <recommendedName>
        <fullName evidence="10">FUSC family protein</fullName>
    </recommendedName>
</protein>
<dbReference type="EMBL" id="CP050313">
    <property type="protein sequence ID" value="QIR15598.1"/>
    <property type="molecule type" value="Genomic_DNA"/>
</dbReference>
<evidence type="ECO:0000256" key="5">
    <source>
        <dbReference type="ARBA" id="ARBA00022989"/>
    </source>
</evidence>
<evidence type="ECO:0000256" key="1">
    <source>
        <dbReference type="ARBA" id="ARBA00004651"/>
    </source>
</evidence>
<accession>A0A6G9QMH5</accession>
<keyword evidence="2" id="KW-0813">Transport</keyword>
<feature type="transmembrane region" description="Helical" evidence="7">
    <location>
        <begin position="58"/>
        <end position="75"/>
    </location>
</feature>
<evidence type="ECO:0000256" key="4">
    <source>
        <dbReference type="ARBA" id="ARBA00022692"/>
    </source>
</evidence>
<evidence type="ECO:0000256" key="6">
    <source>
        <dbReference type="ARBA" id="ARBA00023136"/>
    </source>
</evidence>
<name>A0A6G9QMH5_9GAMM</name>
<organism evidence="8 9">
    <name type="scientific">Shewanella aestuarii</name>
    <dbReference type="NCBI Taxonomy" id="1028752"/>
    <lineage>
        <taxon>Bacteria</taxon>
        <taxon>Pseudomonadati</taxon>
        <taxon>Pseudomonadota</taxon>
        <taxon>Gammaproteobacteria</taxon>
        <taxon>Alteromonadales</taxon>
        <taxon>Shewanellaceae</taxon>
        <taxon>Shewanella</taxon>
    </lineage>
</organism>
<feature type="transmembrane region" description="Helical" evidence="7">
    <location>
        <begin position="104"/>
        <end position="122"/>
    </location>
</feature>
<feature type="transmembrane region" description="Helical" evidence="7">
    <location>
        <begin position="80"/>
        <end position="98"/>
    </location>
</feature>
<keyword evidence="5 7" id="KW-1133">Transmembrane helix</keyword>
<dbReference type="PANTHER" id="PTHR30509:SF9">
    <property type="entry name" value="MULTIDRUG RESISTANCE PROTEIN MDTO"/>
    <property type="match status" value="1"/>
</dbReference>
<keyword evidence="3" id="KW-1003">Cell membrane</keyword>
<dbReference type="Proteomes" id="UP000502608">
    <property type="component" value="Chromosome"/>
</dbReference>
<reference evidence="8 9" key="1">
    <citation type="submission" date="2020-03" db="EMBL/GenBank/DDBJ databases">
        <title>Complete genome sequence of Shewanella sp.</title>
        <authorList>
            <person name="Kim Y.-S."/>
            <person name="Kim S.-J."/>
            <person name="Jung H.-K."/>
            <person name="Kim K.-H."/>
        </authorList>
    </citation>
    <scope>NUCLEOTIDE SEQUENCE [LARGE SCALE GENOMIC DNA]</scope>
    <source>
        <strain evidence="8 9">PN3F2</strain>
    </source>
</reference>
<evidence type="ECO:0008006" key="10">
    <source>
        <dbReference type="Google" id="ProtNLM"/>
    </source>
</evidence>
<feature type="transmembrane region" description="Helical" evidence="7">
    <location>
        <begin position="12"/>
        <end position="28"/>
    </location>
</feature>
<proteinExistence type="predicted"/>
<dbReference type="AlphaFoldDB" id="A0A6G9QMH5"/>
<dbReference type="Pfam" id="PF04632">
    <property type="entry name" value="FUSC"/>
    <property type="match status" value="1"/>
</dbReference>
<dbReference type="KEGG" id="saes:HBH39_14805"/>
<sequence length="293" mass="32526">MLLHSTKEAIKIGLSLTIAISLTFLLGWEKPWWSAITIIAMSANETYGHSIKLASDRLAGTMAGAFAAVVLVSFFAQERFLFLTTLILFAGLATFMSFNQRYGYTVRISFYVCALVCAMGAFDDISSINLIILRLQETFLGVIVYSLVFGLIWPDTTQGHFFALQNKILNCLEEKASQLSQKMSAEDVLKISDELQQVIPQIAKMKTILDLPLNGSHQLKHQLEKWRTITISSYEITLKLTEIADQLTNTQTDLTKRETDLAQITQQLTILKLAVKSDESQTVASPSAASGMS</sequence>
<dbReference type="PANTHER" id="PTHR30509">
    <property type="entry name" value="P-HYDROXYBENZOIC ACID EFFLUX PUMP SUBUNIT-RELATED"/>
    <property type="match status" value="1"/>
</dbReference>
<evidence type="ECO:0000313" key="9">
    <source>
        <dbReference type="Proteomes" id="UP000502608"/>
    </source>
</evidence>
<dbReference type="GO" id="GO:0005886">
    <property type="term" value="C:plasma membrane"/>
    <property type="evidence" value="ECO:0007669"/>
    <property type="project" value="UniProtKB-SubCell"/>
</dbReference>
<dbReference type="GO" id="GO:0022857">
    <property type="term" value="F:transmembrane transporter activity"/>
    <property type="evidence" value="ECO:0007669"/>
    <property type="project" value="InterPro"/>
</dbReference>
<comment type="subcellular location">
    <subcellularLocation>
        <location evidence="1">Cell membrane</location>
        <topology evidence="1">Multi-pass membrane protein</topology>
    </subcellularLocation>
</comment>
<keyword evidence="9" id="KW-1185">Reference proteome</keyword>
<keyword evidence="6 7" id="KW-0472">Membrane</keyword>
<gene>
    <name evidence="8" type="ORF">HBH39_14805</name>
</gene>
<feature type="transmembrane region" description="Helical" evidence="7">
    <location>
        <begin position="134"/>
        <end position="153"/>
    </location>
</feature>
<evidence type="ECO:0000256" key="2">
    <source>
        <dbReference type="ARBA" id="ARBA00022448"/>
    </source>
</evidence>
<keyword evidence="4 7" id="KW-0812">Transmembrane</keyword>
<dbReference type="RefSeq" id="WP_167679454.1">
    <property type="nucleotide sequence ID" value="NZ_CP050313.1"/>
</dbReference>
<evidence type="ECO:0000256" key="7">
    <source>
        <dbReference type="SAM" id="Phobius"/>
    </source>
</evidence>
<dbReference type="InterPro" id="IPR006726">
    <property type="entry name" value="PHBA_efflux_AaeB/fusaric-R"/>
</dbReference>